<dbReference type="NCBIfam" id="TIGR02532">
    <property type="entry name" value="IV_pilin_GFxxxE"/>
    <property type="match status" value="1"/>
</dbReference>
<dbReference type="PATRIC" id="fig|595434.4.peg.2057"/>
<gene>
    <name evidence="2" type="ORF">RISK_002149</name>
</gene>
<dbReference type="AlphaFoldDB" id="A0A0J1BG35"/>
<dbReference type="InterPro" id="IPR045584">
    <property type="entry name" value="Pilin-like"/>
</dbReference>
<comment type="caution">
    <text evidence="2">The sequence shown here is derived from an EMBL/GenBank/DDBJ whole genome shotgun (WGS) entry which is preliminary data.</text>
</comment>
<sequence length="399" mass="42992">MRFHQRSAFTLVELLVVIAIIGVLVGLLLPAVQAAREAARRMSCSNNFKQIGLATHNYHSAYNQLPQHMTGNTRTYTNDSTICNRLYISAQVGLTPFFEQQGLWEQISNPFDRNGDGVLAYPPDSPPMGPGPWQTYYPPWMTEIPMLRCPSDPGRGLPALGRCNYAVCVGDVIELVHSGGKNESGIYDGSVGIDTDEAAIRAGNGSNDSNRASAARSRNRGLFWVRHKTAFRDCLDGLSNTIAMGEIATILGGREIISEFILNGPDTVTTDPAACDQFVDPQRPQFWLTTATVGGGNQIRGGRWADGRIQYTAFQTIKPPNSLSCFRGGDASQGISSASSRHQGGAHVLMGDGAVRFITDSIESGNQAITPAHSGAESSFGLWGALGTRGSREIVSLEQ</sequence>
<dbReference type="OrthoDB" id="241541at2"/>
<evidence type="ECO:0000259" key="1">
    <source>
        <dbReference type="Pfam" id="PF07596"/>
    </source>
</evidence>
<dbReference type="InterPro" id="IPR011453">
    <property type="entry name" value="DUF1559"/>
</dbReference>
<dbReference type="Gene3D" id="3.30.700.10">
    <property type="entry name" value="Glycoprotein, Type 4 Pilin"/>
    <property type="match status" value="1"/>
</dbReference>
<dbReference type="Pfam" id="PF07596">
    <property type="entry name" value="SBP_bac_10"/>
    <property type="match status" value="1"/>
</dbReference>
<name>A0A0J1BG35_RHOIS</name>
<dbReference type="InterPro" id="IPR027558">
    <property type="entry name" value="Pre_pil_HX9DG_C"/>
</dbReference>
<proteinExistence type="predicted"/>
<dbReference type="NCBIfam" id="TIGR04294">
    <property type="entry name" value="pre_pil_HX9DG"/>
    <property type="match status" value="1"/>
</dbReference>
<dbReference type="EMBL" id="LECT01000017">
    <property type="protein sequence ID" value="KLU05517.1"/>
    <property type="molecule type" value="Genomic_DNA"/>
</dbReference>
<dbReference type="PANTHER" id="PTHR30093:SF2">
    <property type="entry name" value="TYPE II SECRETION SYSTEM PROTEIN H"/>
    <property type="match status" value="1"/>
</dbReference>
<dbReference type="Pfam" id="PF07963">
    <property type="entry name" value="N_methyl"/>
    <property type="match status" value="1"/>
</dbReference>
<dbReference type="InterPro" id="IPR012902">
    <property type="entry name" value="N_methyl_site"/>
</dbReference>
<dbReference type="STRING" id="595434.RISK_002149"/>
<accession>A0A0J1BG35</accession>
<protein>
    <recommendedName>
        <fullName evidence="1">DUF1559 domain-containing protein</fullName>
    </recommendedName>
</protein>
<dbReference type="PANTHER" id="PTHR30093">
    <property type="entry name" value="GENERAL SECRETION PATHWAY PROTEIN G"/>
    <property type="match status" value="1"/>
</dbReference>
<dbReference type="Proteomes" id="UP000036367">
    <property type="component" value="Unassembled WGS sequence"/>
</dbReference>
<reference evidence="2" key="1">
    <citation type="submission" date="2015-05" db="EMBL/GenBank/DDBJ databases">
        <title>Permanent draft genome of Rhodopirellula islandicus K833.</title>
        <authorList>
            <person name="Kizina J."/>
            <person name="Richter M."/>
            <person name="Glockner F.O."/>
            <person name="Harder J."/>
        </authorList>
    </citation>
    <scope>NUCLEOTIDE SEQUENCE [LARGE SCALE GENOMIC DNA]</scope>
    <source>
        <strain evidence="2">K833</strain>
    </source>
</reference>
<evidence type="ECO:0000313" key="2">
    <source>
        <dbReference type="EMBL" id="KLU05517.1"/>
    </source>
</evidence>
<dbReference type="RefSeq" id="WP_047813897.1">
    <property type="nucleotide sequence ID" value="NZ_LECT01000017.1"/>
</dbReference>
<feature type="domain" description="DUF1559" evidence="1">
    <location>
        <begin position="33"/>
        <end position="364"/>
    </location>
</feature>
<keyword evidence="3" id="KW-1185">Reference proteome</keyword>
<organism evidence="2 3">
    <name type="scientific">Rhodopirellula islandica</name>
    <dbReference type="NCBI Taxonomy" id="595434"/>
    <lineage>
        <taxon>Bacteria</taxon>
        <taxon>Pseudomonadati</taxon>
        <taxon>Planctomycetota</taxon>
        <taxon>Planctomycetia</taxon>
        <taxon>Pirellulales</taxon>
        <taxon>Pirellulaceae</taxon>
        <taxon>Rhodopirellula</taxon>
    </lineage>
</organism>
<dbReference type="SUPFAM" id="SSF54523">
    <property type="entry name" value="Pili subunits"/>
    <property type="match status" value="1"/>
</dbReference>
<evidence type="ECO:0000313" key="3">
    <source>
        <dbReference type="Proteomes" id="UP000036367"/>
    </source>
</evidence>